<keyword evidence="4" id="KW-0256">Endoplasmic reticulum</keyword>
<evidence type="ECO:0000256" key="4">
    <source>
        <dbReference type="ARBA" id="ARBA00022824"/>
    </source>
</evidence>
<comment type="caution">
    <text evidence="10">The sequence shown here is derived from an EMBL/GenBank/DDBJ whole genome shotgun (WGS) entry which is preliminary data.</text>
</comment>
<evidence type="ECO:0000256" key="1">
    <source>
        <dbReference type="ARBA" id="ARBA00004477"/>
    </source>
</evidence>
<keyword evidence="3 8" id="KW-0732">Signal</keyword>
<dbReference type="GO" id="GO:0008250">
    <property type="term" value="C:oligosaccharyltransferase complex"/>
    <property type="evidence" value="ECO:0007669"/>
    <property type="project" value="InterPro"/>
</dbReference>
<keyword evidence="5 7" id="KW-1133">Transmembrane helix</keyword>
<dbReference type="GO" id="GO:0006487">
    <property type="term" value="P:protein N-linked glycosylation"/>
    <property type="evidence" value="ECO:0007669"/>
    <property type="project" value="TreeGrafter"/>
</dbReference>
<evidence type="ECO:0000256" key="7">
    <source>
        <dbReference type="SAM" id="Phobius"/>
    </source>
</evidence>
<dbReference type="InterPro" id="IPR056790">
    <property type="entry name" value="Ribophorin_II_C"/>
</dbReference>
<evidence type="ECO:0000256" key="2">
    <source>
        <dbReference type="ARBA" id="ARBA00022692"/>
    </source>
</evidence>
<accession>A0A420YKC6</accession>
<feature type="transmembrane region" description="Helical" evidence="7">
    <location>
        <begin position="252"/>
        <end position="271"/>
    </location>
</feature>
<sequence>MRVTQFFTTALLVAAGVAEAASSWTFDDASVSVVSKKASDGSKAKLNVQKPLSKPVALGASDTIKVILTAKENGVAKRPHQTFLILKDVDTGLEAPFPLTVKDTGKGVVQVTQKDLPVQLLQATKPLQAFVVLASFGSSQGLDVPLFDLELHLDPNAAVPAYEKPLRYGKQPEIHHIFRADPKNPPKVISLFFALAVAAAVPALFVVWLGLGANVNHLSAALGTAPVSHIAFLGSIVAMEFVFFLYYSTWNLFQVLPVAVVVGAVTLLSGTKALGEVQARRLAGER</sequence>
<feature type="domain" description="Ribophorin II C-terminal" evidence="9">
    <location>
        <begin position="178"/>
        <end position="281"/>
    </location>
</feature>
<protein>
    <recommendedName>
        <fullName evidence="9">Ribophorin II C-terminal domain-containing protein</fullName>
    </recommendedName>
</protein>
<dbReference type="UniPathway" id="UPA00378"/>
<comment type="subcellular location">
    <subcellularLocation>
        <location evidence="1">Endoplasmic reticulum membrane</location>
        <topology evidence="1">Multi-pass membrane protein</topology>
    </subcellularLocation>
</comment>
<dbReference type="InterPro" id="IPR008814">
    <property type="entry name" value="Swp1"/>
</dbReference>
<keyword evidence="2 7" id="KW-0812">Transmembrane</keyword>
<evidence type="ECO:0000256" key="5">
    <source>
        <dbReference type="ARBA" id="ARBA00022989"/>
    </source>
</evidence>
<evidence type="ECO:0000256" key="8">
    <source>
        <dbReference type="SAM" id="SignalP"/>
    </source>
</evidence>
<reference evidence="10 11" key="1">
    <citation type="submission" date="2018-08" db="EMBL/GenBank/DDBJ databases">
        <title>Draft genome of the lignicolous fungus Coniochaeta pulveracea.</title>
        <authorList>
            <person name="Borstlap C.J."/>
            <person name="De Witt R.N."/>
            <person name="Botha A."/>
            <person name="Volschenk H."/>
        </authorList>
    </citation>
    <scope>NUCLEOTIDE SEQUENCE [LARGE SCALE GENOMIC DNA]</scope>
    <source>
        <strain evidence="10 11">CAB683</strain>
    </source>
</reference>
<name>A0A420YKC6_9PEZI</name>
<evidence type="ECO:0000313" key="10">
    <source>
        <dbReference type="EMBL" id="RKU48334.1"/>
    </source>
</evidence>
<dbReference type="OrthoDB" id="432292at2759"/>
<feature type="transmembrane region" description="Helical" evidence="7">
    <location>
        <begin position="223"/>
        <end position="246"/>
    </location>
</feature>
<dbReference type="Proteomes" id="UP000275385">
    <property type="component" value="Unassembled WGS sequence"/>
</dbReference>
<keyword evidence="11" id="KW-1185">Reference proteome</keyword>
<evidence type="ECO:0000256" key="3">
    <source>
        <dbReference type="ARBA" id="ARBA00022729"/>
    </source>
</evidence>
<dbReference type="STRING" id="177199.A0A420YKC6"/>
<evidence type="ECO:0000256" key="6">
    <source>
        <dbReference type="ARBA" id="ARBA00023136"/>
    </source>
</evidence>
<evidence type="ECO:0000313" key="11">
    <source>
        <dbReference type="Proteomes" id="UP000275385"/>
    </source>
</evidence>
<organism evidence="10 11">
    <name type="scientific">Coniochaeta pulveracea</name>
    <dbReference type="NCBI Taxonomy" id="177199"/>
    <lineage>
        <taxon>Eukaryota</taxon>
        <taxon>Fungi</taxon>
        <taxon>Dikarya</taxon>
        <taxon>Ascomycota</taxon>
        <taxon>Pezizomycotina</taxon>
        <taxon>Sordariomycetes</taxon>
        <taxon>Sordariomycetidae</taxon>
        <taxon>Coniochaetales</taxon>
        <taxon>Coniochaetaceae</taxon>
        <taxon>Coniochaeta</taxon>
    </lineage>
</organism>
<dbReference type="EMBL" id="QVQW01000005">
    <property type="protein sequence ID" value="RKU48334.1"/>
    <property type="molecule type" value="Genomic_DNA"/>
</dbReference>
<feature type="signal peptide" evidence="8">
    <location>
        <begin position="1"/>
        <end position="20"/>
    </location>
</feature>
<dbReference type="Pfam" id="PF25147">
    <property type="entry name" value="Ribophorin_II_C"/>
    <property type="match status" value="1"/>
</dbReference>
<proteinExistence type="predicted"/>
<feature type="chain" id="PRO_5044302625" description="Ribophorin II C-terminal domain-containing protein" evidence="8">
    <location>
        <begin position="21"/>
        <end position="286"/>
    </location>
</feature>
<feature type="transmembrane region" description="Helical" evidence="7">
    <location>
        <begin position="188"/>
        <end position="211"/>
    </location>
</feature>
<evidence type="ECO:0000259" key="9">
    <source>
        <dbReference type="Pfam" id="PF25147"/>
    </source>
</evidence>
<keyword evidence="6 7" id="KW-0472">Membrane</keyword>
<gene>
    <name evidence="10" type="ORF">DL546_008450</name>
</gene>
<dbReference type="AlphaFoldDB" id="A0A420YKC6"/>
<dbReference type="PANTHER" id="PTHR12640:SF0">
    <property type="entry name" value="DOLICHYL-DIPHOSPHOOLIGOSACCHARIDE--PROTEIN GLYCOSYLTRANSFERASE SUBUNIT 2"/>
    <property type="match status" value="1"/>
</dbReference>
<dbReference type="PANTHER" id="PTHR12640">
    <property type="entry name" value="RIBOPHORIN II"/>
    <property type="match status" value="1"/>
</dbReference>